<evidence type="ECO:0000313" key="6">
    <source>
        <dbReference type="EMBL" id="CAB5218665.1"/>
    </source>
</evidence>
<evidence type="ECO:0000256" key="2">
    <source>
        <dbReference type="ARBA" id="ARBA00022692"/>
    </source>
</evidence>
<keyword evidence="2 5" id="KW-0812">Transmembrane</keyword>
<name>A0A6J7WPM7_9CAUD</name>
<evidence type="ECO:0000256" key="5">
    <source>
        <dbReference type="SAM" id="Phobius"/>
    </source>
</evidence>
<organism evidence="6">
    <name type="scientific">uncultured Caudovirales phage</name>
    <dbReference type="NCBI Taxonomy" id="2100421"/>
    <lineage>
        <taxon>Viruses</taxon>
        <taxon>Duplodnaviria</taxon>
        <taxon>Heunggongvirae</taxon>
        <taxon>Uroviricota</taxon>
        <taxon>Caudoviricetes</taxon>
        <taxon>Peduoviridae</taxon>
        <taxon>Maltschvirus</taxon>
        <taxon>Maltschvirus maltsch</taxon>
    </lineage>
</organism>
<feature type="transmembrane region" description="Helical" evidence="5">
    <location>
        <begin position="33"/>
        <end position="52"/>
    </location>
</feature>
<evidence type="ECO:0000256" key="4">
    <source>
        <dbReference type="ARBA" id="ARBA00023136"/>
    </source>
</evidence>
<protein>
    <submittedName>
        <fullName evidence="6">COG4095 Uncharacterized conserved protein</fullName>
    </submittedName>
</protein>
<dbReference type="EMBL" id="LR798261">
    <property type="protein sequence ID" value="CAB5218665.1"/>
    <property type="molecule type" value="Genomic_DNA"/>
</dbReference>
<feature type="transmembrane region" description="Helical" evidence="5">
    <location>
        <begin position="59"/>
        <end position="78"/>
    </location>
</feature>
<comment type="subcellular location">
    <subcellularLocation>
        <location evidence="1">Membrane</location>
        <topology evidence="1">Multi-pass membrane protein</topology>
    </subcellularLocation>
</comment>
<reference evidence="6" key="1">
    <citation type="submission" date="2020-05" db="EMBL/GenBank/DDBJ databases">
        <authorList>
            <person name="Chiriac C."/>
            <person name="Salcher M."/>
            <person name="Ghai R."/>
            <person name="Kavagutti S V."/>
        </authorList>
    </citation>
    <scope>NUCLEOTIDE SEQUENCE</scope>
</reference>
<dbReference type="InterPro" id="IPR006603">
    <property type="entry name" value="PQ-loop_rpt"/>
</dbReference>
<dbReference type="GO" id="GO:0016020">
    <property type="term" value="C:membrane"/>
    <property type="evidence" value="ECO:0007669"/>
    <property type="project" value="UniProtKB-SubCell"/>
</dbReference>
<keyword evidence="4 5" id="KW-0472">Membrane</keyword>
<dbReference type="Gene3D" id="1.20.1280.290">
    <property type="match status" value="1"/>
</dbReference>
<sequence length="82" mass="9512">MEFLGWFGSILLAFCGLPQAIESYKTKCSDGLTWGFLFMWFSGELLTFAYVLPKLDLPLIFNYSANIIFLIIIIYYKIKPKK</sequence>
<dbReference type="Pfam" id="PF04193">
    <property type="entry name" value="PQ-loop"/>
    <property type="match status" value="1"/>
</dbReference>
<proteinExistence type="predicted"/>
<keyword evidence="3 5" id="KW-1133">Transmembrane helix</keyword>
<accession>A0A6J7WPM7</accession>
<gene>
    <name evidence="6" type="ORF">UFOVP218_47</name>
</gene>
<evidence type="ECO:0000256" key="1">
    <source>
        <dbReference type="ARBA" id="ARBA00004141"/>
    </source>
</evidence>
<evidence type="ECO:0000256" key="3">
    <source>
        <dbReference type="ARBA" id="ARBA00022989"/>
    </source>
</evidence>